<evidence type="ECO:0000313" key="2">
    <source>
        <dbReference type="EMBL" id="CCJ33045.1"/>
    </source>
</evidence>
<dbReference type="RefSeq" id="WP_008908319.1">
    <property type="nucleotide sequence ID" value="NZ_CAKP01000047.1"/>
</dbReference>
<dbReference type="AlphaFoldDB" id="I7LG68"/>
<evidence type="ECO:0000259" key="1">
    <source>
        <dbReference type="SMART" id="SM00471"/>
    </source>
</evidence>
<dbReference type="SUPFAM" id="SSF109604">
    <property type="entry name" value="HD-domain/PDEase-like"/>
    <property type="match status" value="1"/>
</dbReference>
<organism evidence="2 3">
    <name type="scientific">Caloramator australicus RC3</name>
    <dbReference type="NCBI Taxonomy" id="857293"/>
    <lineage>
        <taxon>Bacteria</taxon>
        <taxon>Bacillati</taxon>
        <taxon>Bacillota</taxon>
        <taxon>Clostridia</taxon>
        <taxon>Eubacteriales</taxon>
        <taxon>Clostridiaceae</taxon>
        <taxon>Caloramator</taxon>
    </lineage>
</organism>
<dbReference type="OrthoDB" id="9804747at2"/>
<dbReference type="STRING" id="857293.CAAU_0961"/>
<sequence>MRLAILTQNLEGKILGNTVYNENGVLFLKEGSVLTLTAIKRLQNMGINTVYIKDDDNDNDNEIIVQETIETQIKLKLIKLLKEIFNDVKVKNYVDYDKAYEIIDTIIQNINLSENAILINNLTKSDSLSYLSIHSIDVAILSIIIGTNKKYDMKKIINLGLAALLHDVGKLIENNKEHHTILGYNLLKQNSMFKPTTFTAVYQHHEMEDGSGPLGLKGDNIFEFAKIINISDLYMNLISKEGNVLPHEAIERISALGNKINSEIYRNFISSVYCYPNGLRVILNNGLEGLVIAQNKNMTTRPIIRVKENGRYNYYNLEKELTLFIEKVIL</sequence>
<dbReference type="PANTHER" id="PTHR43155">
    <property type="entry name" value="CYCLIC DI-GMP PHOSPHODIESTERASE PA4108-RELATED"/>
    <property type="match status" value="1"/>
</dbReference>
<dbReference type="InterPro" id="IPR006674">
    <property type="entry name" value="HD_domain"/>
</dbReference>
<dbReference type="eggNOG" id="COG2206">
    <property type="taxonomic scope" value="Bacteria"/>
</dbReference>
<dbReference type="EMBL" id="CAKP01000047">
    <property type="protein sequence ID" value="CCJ33045.1"/>
    <property type="molecule type" value="Genomic_DNA"/>
</dbReference>
<dbReference type="PANTHER" id="PTHR43155:SF2">
    <property type="entry name" value="CYCLIC DI-GMP PHOSPHODIESTERASE PA4108"/>
    <property type="match status" value="1"/>
</dbReference>
<dbReference type="InterPro" id="IPR003607">
    <property type="entry name" value="HD/PDEase_dom"/>
</dbReference>
<dbReference type="CDD" id="cd00077">
    <property type="entry name" value="HDc"/>
    <property type="match status" value="1"/>
</dbReference>
<protein>
    <submittedName>
        <fullName evidence="2">HD-GYP hydrolase domain containing protein</fullName>
    </submittedName>
</protein>
<dbReference type="Proteomes" id="UP000007652">
    <property type="component" value="Unassembled WGS sequence"/>
</dbReference>
<dbReference type="Gene3D" id="1.10.3210.10">
    <property type="entry name" value="Hypothetical protein af1432"/>
    <property type="match status" value="1"/>
</dbReference>
<name>I7LG68_9CLOT</name>
<reference evidence="2 3" key="1">
    <citation type="journal article" date="2011" name="J. Bacteriol.">
        <title>Draft genome sequence of Caloramator australicus strain RC3T, a thermoanaerobe from the Great Artesian Basin of Australia.</title>
        <authorList>
            <person name="Ogg C.D."/>
            <person name="Patel B.K.C."/>
        </authorList>
    </citation>
    <scope>NUCLEOTIDE SEQUENCE [LARGE SCALE GENOMIC DNA]</scope>
    <source>
        <strain evidence="2 3">RC3</strain>
    </source>
</reference>
<feature type="domain" description="HD/PDEase" evidence="1">
    <location>
        <begin position="127"/>
        <end position="246"/>
    </location>
</feature>
<keyword evidence="3" id="KW-1185">Reference proteome</keyword>
<accession>I7LG68</accession>
<comment type="caution">
    <text evidence="2">The sequence shown here is derived from an EMBL/GenBank/DDBJ whole genome shotgun (WGS) entry which is preliminary data.</text>
</comment>
<gene>
    <name evidence="2" type="ORF">CAAU_0961</name>
</gene>
<dbReference type="GO" id="GO:0016787">
    <property type="term" value="F:hydrolase activity"/>
    <property type="evidence" value="ECO:0007669"/>
    <property type="project" value="UniProtKB-KW"/>
</dbReference>
<proteinExistence type="predicted"/>
<dbReference type="SMART" id="SM00471">
    <property type="entry name" value="HDc"/>
    <property type="match status" value="1"/>
</dbReference>
<dbReference type="Pfam" id="PF01966">
    <property type="entry name" value="HD"/>
    <property type="match status" value="1"/>
</dbReference>
<keyword evidence="2" id="KW-0378">Hydrolase</keyword>
<evidence type="ECO:0000313" key="3">
    <source>
        <dbReference type="Proteomes" id="UP000007652"/>
    </source>
</evidence>